<accession>A0AAV4TKK8</accession>
<feature type="region of interest" description="Disordered" evidence="1">
    <location>
        <begin position="616"/>
        <end position="636"/>
    </location>
</feature>
<keyword evidence="2" id="KW-0812">Transmembrane</keyword>
<sequence length="711" mass="81270">MALKHCCALLLVFAVQLIRAVYDPEVCSLFKESCGLIPPPLPRNFELKGDSVNYLAKEATYHEMHFDFSNSRAKYIKLLRGVEKHLLFDYDARQVVEWDILHPGLDERDDPLSWACTATDMDDSEYRDIFGFQDEYSNWPKMYDANQVLRFGGQYQYAFNGTERLDERGVLVDKFVGCVYDEALGSTMAMDYFFTNQWVYTSSGTAMQDVVSAGDGMLSVPAKVDSFGTVYDEVSKERNTFNKTESIFWFKGQPDFALETFRIPPYMYCEDFRGRKDMPQFPDAFSTRVQKTVVQRDTLGNLATSEVTSFEQIYYYKDKALARRDFTPDPDLDVDIISKFLSKDPIRSVYDFNTGVMYLTSIPTGRCYYRPIIPGDFFDASKQHMYIKMADPAEIFRMEHDKMEYKGNDFSRDIECDVFAGKYFDEHYNATFIKETYISTNGWHEEADELLEYGIPVKHTILTEELSWELVDNVTTYHFLKFKAKAPVLRIFDVSNCIETINHKDYAIMLTVSTSERSTSSTVFTPLRIQRLQLRQVSLSSSDTSTLLAFTLVDKPRLKTQTPVGQPGSTFQEALSRLQQFIDRNQFALKFTAPQEKEAITVKALKGSLYVHTAEGDLQAPEPIETEETDPEDEVTPSLLQADEGEEGSGRPMMSNGSLALLAFAMLFIGIGIGIAIMYLYLRRVNENKLEDRITLTPQTSTTEPDPLPTV</sequence>
<dbReference type="AlphaFoldDB" id="A0AAV4TKK8"/>
<feature type="compositionally biased region" description="Acidic residues" evidence="1">
    <location>
        <begin position="624"/>
        <end position="635"/>
    </location>
</feature>
<evidence type="ECO:0000256" key="3">
    <source>
        <dbReference type="SAM" id="SignalP"/>
    </source>
</evidence>
<name>A0AAV4TKK8_9ARAC</name>
<dbReference type="Pfam" id="PF25898">
    <property type="entry name" value="LolA_2nd_metazoa"/>
    <property type="match status" value="1"/>
</dbReference>
<keyword evidence="2" id="KW-1133">Transmembrane helix</keyword>
<feature type="chain" id="PRO_5044022614" description="LolA-like domain-containing protein" evidence="3">
    <location>
        <begin position="21"/>
        <end position="711"/>
    </location>
</feature>
<dbReference type="PANTHER" id="PTHR36902:SF1">
    <property type="entry name" value="ENRICHED IN SURFACE-LABELED PROTEOME PROTEIN 9"/>
    <property type="match status" value="1"/>
</dbReference>
<comment type="caution">
    <text evidence="5">The sequence shown here is derived from an EMBL/GenBank/DDBJ whole genome shotgun (WGS) entry which is preliminary data.</text>
</comment>
<feature type="transmembrane region" description="Helical" evidence="2">
    <location>
        <begin position="659"/>
        <end position="682"/>
    </location>
</feature>
<feature type="domain" description="LolA-like" evidence="4">
    <location>
        <begin position="264"/>
        <end position="498"/>
    </location>
</feature>
<keyword evidence="3" id="KW-0732">Signal</keyword>
<feature type="signal peptide" evidence="3">
    <location>
        <begin position="1"/>
        <end position="20"/>
    </location>
</feature>
<dbReference type="PANTHER" id="PTHR36902">
    <property type="entry name" value="ENRICHED IN SURFACE-LABELED PROTEOME PROTEIN 9"/>
    <property type="match status" value="1"/>
</dbReference>
<evidence type="ECO:0000256" key="2">
    <source>
        <dbReference type="SAM" id="Phobius"/>
    </source>
</evidence>
<reference evidence="5 6" key="1">
    <citation type="submission" date="2021-06" db="EMBL/GenBank/DDBJ databases">
        <title>Caerostris darwini draft genome.</title>
        <authorList>
            <person name="Kono N."/>
            <person name="Arakawa K."/>
        </authorList>
    </citation>
    <scope>NUCLEOTIDE SEQUENCE [LARGE SCALE GENOMIC DNA]</scope>
</reference>
<keyword evidence="6" id="KW-1185">Reference proteome</keyword>
<dbReference type="InterPro" id="IPR058831">
    <property type="entry name" value="LolA-like_dom_2nd"/>
</dbReference>
<dbReference type="EMBL" id="BPLQ01009658">
    <property type="protein sequence ID" value="GIY45744.1"/>
    <property type="molecule type" value="Genomic_DNA"/>
</dbReference>
<evidence type="ECO:0000313" key="5">
    <source>
        <dbReference type="EMBL" id="GIY45744.1"/>
    </source>
</evidence>
<organism evidence="5 6">
    <name type="scientific">Caerostris darwini</name>
    <dbReference type="NCBI Taxonomy" id="1538125"/>
    <lineage>
        <taxon>Eukaryota</taxon>
        <taxon>Metazoa</taxon>
        <taxon>Ecdysozoa</taxon>
        <taxon>Arthropoda</taxon>
        <taxon>Chelicerata</taxon>
        <taxon>Arachnida</taxon>
        <taxon>Araneae</taxon>
        <taxon>Araneomorphae</taxon>
        <taxon>Entelegynae</taxon>
        <taxon>Araneoidea</taxon>
        <taxon>Araneidae</taxon>
        <taxon>Caerostris</taxon>
    </lineage>
</organism>
<evidence type="ECO:0000259" key="4">
    <source>
        <dbReference type="Pfam" id="PF25898"/>
    </source>
</evidence>
<evidence type="ECO:0000256" key="1">
    <source>
        <dbReference type="SAM" id="MobiDB-lite"/>
    </source>
</evidence>
<evidence type="ECO:0000313" key="6">
    <source>
        <dbReference type="Proteomes" id="UP001054837"/>
    </source>
</evidence>
<proteinExistence type="predicted"/>
<protein>
    <recommendedName>
        <fullName evidence="4">LolA-like domain-containing protein</fullName>
    </recommendedName>
</protein>
<keyword evidence="2" id="KW-0472">Membrane</keyword>
<gene>
    <name evidence="5" type="primary">X975_05627</name>
    <name evidence="5" type="ORF">CDAR_543881</name>
</gene>
<dbReference type="Proteomes" id="UP001054837">
    <property type="component" value="Unassembled WGS sequence"/>
</dbReference>